<evidence type="ECO:0000256" key="1">
    <source>
        <dbReference type="SAM" id="MobiDB-lite"/>
    </source>
</evidence>
<feature type="region of interest" description="Disordered" evidence="1">
    <location>
        <begin position="186"/>
        <end position="239"/>
    </location>
</feature>
<dbReference type="EMBL" id="JACKTY010000050">
    <property type="protein sequence ID" value="MCV7230498.1"/>
    <property type="molecule type" value="Genomic_DNA"/>
</dbReference>
<keyword evidence="2" id="KW-0732">Signal</keyword>
<name>A0ABT3CLT3_9MYCO</name>
<gene>
    <name evidence="3" type="ORF">H7J73_31270</name>
</gene>
<organism evidence="3 4">
    <name type="scientific">Mycolicibacterium komossense</name>
    <dbReference type="NCBI Taxonomy" id="1779"/>
    <lineage>
        <taxon>Bacteria</taxon>
        <taxon>Bacillati</taxon>
        <taxon>Actinomycetota</taxon>
        <taxon>Actinomycetes</taxon>
        <taxon>Mycobacteriales</taxon>
        <taxon>Mycobacteriaceae</taxon>
        <taxon>Mycolicibacterium</taxon>
    </lineage>
</organism>
<proteinExistence type="predicted"/>
<feature type="chain" id="PRO_5045681658" evidence="2">
    <location>
        <begin position="23"/>
        <end position="239"/>
    </location>
</feature>
<feature type="compositionally biased region" description="Pro residues" evidence="1">
    <location>
        <begin position="33"/>
        <end position="62"/>
    </location>
</feature>
<comment type="caution">
    <text evidence="3">The sequence shown here is derived from an EMBL/GenBank/DDBJ whole genome shotgun (WGS) entry which is preliminary data.</text>
</comment>
<dbReference type="Proteomes" id="UP001526201">
    <property type="component" value="Unassembled WGS sequence"/>
</dbReference>
<accession>A0ABT3CLT3</accession>
<keyword evidence="4" id="KW-1185">Reference proteome</keyword>
<sequence length="239" mass="23717">MIVALRTAVANLAVFGAVAVGAAVASMATAAADPPPPDPALLPVDPAAPAPAPEPPPPPGPSIPVLGAPLGPAGFNILAQNGSEPRPGALGVPQTVDTSPQALLGQNQIPSAPGQGVPGAPINLDPINNAYVMPQNEKPAAPGQGTQVGVAPGEENDHLGRIDYLKQWHDLYKNGNLKGALLGQAPQEQLGQPLPGTAPPPGTNIPPGLEQYLPDPAAPPAPVDPAAPILPVVPPPPAG</sequence>
<reference evidence="3 4" key="1">
    <citation type="journal article" date="2022" name="BMC Genomics">
        <title>Comparative genome analysis of mycobacteria focusing on tRNA and non-coding RNA.</title>
        <authorList>
            <person name="Behra P.R.K."/>
            <person name="Pettersson B.M.F."/>
            <person name="Ramesh M."/>
            <person name="Das S."/>
            <person name="Dasgupta S."/>
            <person name="Kirsebom L.A."/>
        </authorList>
    </citation>
    <scope>NUCLEOTIDE SEQUENCE [LARGE SCALE GENOMIC DNA]</scope>
    <source>
        <strain evidence="3 4">DSM 44078</strain>
    </source>
</reference>
<feature type="compositionally biased region" description="Pro residues" evidence="1">
    <location>
        <begin position="216"/>
        <end position="225"/>
    </location>
</feature>
<protein>
    <submittedName>
        <fullName evidence="3">Uncharacterized protein</fullName>
    </submittedName>
</protein>
<feature type="region of interest" description="Disordered" evidence="1">
    <location>
        <begin position="29"/>
        <end position="67"/>
    </location>
</feature>
<evidence type="ECO:0000313" key="3">
    <source>
        <dbReference type="EMBL" id="MCV7230498.1"/>
    </source>
</evidence>
<evidence type="ECO:0000313" key="4">
    <source>
        <dbReference type="Proteomes" id="UP001526201"/>
    </source>
</evidence>
<feature type="signal peptide" evidence="2">
    <location>
        <begin position="1"/>
        <end position="22"/>
    </location>
</feature>
<evidence type="ECO:0000256" key="2">
    <source>
        <dbReference type="SAM" id="SignalP"/>
    </source>
</evidence>